<evidence type="ECO:0000256" key="1">
    <source>
        <dbReference type="SAM" id="MobiDB-lite"/>
    </source>
</evidence>
<evidence type="ECO:0000313" key="3">
    <source>
        <dbReference type="Proteomes" id="UP000829196"/>
    </source>
</evidence>
<reference evidence="2" key="1">
    <citation type="journal article" date="2022" name="Front. Genet.">
        <title>Chromosome-Scale Assembly of the Dendrobium nobile Genome Provides Insights Into the Molecular Mechanism of the Biosynthesis of the Medicinal Active Ingredient of Dendrobium.</title>
        <authorList>
            <person name="Xu Q."/>
            <person name="Niu S.-C."/>
            <person name="Li K.-L."/>
            <person name="Zheng P.-J."/>
            <person name="Zhang X.-J."/>
            <person name="Jia Y."/>
            <person name="Liu Y."/>
            <person name="Niu Y.-X."/>
            <person name="Yu L.-H."/>
            <person name="Chen D.-F."/>
            <person name="Zhang G.-Q."/>
        </authorList>
    </citation>
    <scope>NUCLEOTIDE SEQUENCE</scope>
    <source>
        <tissue evidence="2">Leaf</tissue>
    </source>
</reference>
<organism evidence="2 3">
    <name type="scientific">Dendrobium nobile</name>
    <name type="common">Orchid</name>
    <dbReference type="NCBI Taxonomy" id="94219"/>
    <lineage>
        <taxon>Eukaryota</taxon>
        <taxon>Viridiplantae</taxon>
        <taxon>Streptophyta</taxon>
        <taxon>Embryophyta</taxon>
        <taxon>Tracheophyta</taxon>
        <taxon>Spermatophyta</taxon>
        <taxon>Magnoliopsida</taxon>
        <taxon>Liliopsida</taxon>
        <taxon>Asparagales</taxon>
        <taxon>Orchidaceae</taxon>
        <taxon>Epidendroideae</taxon>
        <taxon>Malaxideae</taxon>
        <taxon>Dendrobiinae</taxon>
        <taxon>Dendrobium</taxon>
    </lineage>
</organism>
<feature type="compositionally biased region" description="Polar residues" evidence="1">
    <location>
        <begin position="42"/>
        <end position="53"/>
    </location>
</feature>
<dbReference type="AlphaFoldDB" id="A0A8T3AB94"/>
<keyword evidence="3" id="KW-1185">Reference proteome</keyword>
<accession>A0A8T3AB94</accession>
<protein>
    <submittedName>
        <fullName evidence="2">Uncharacterized protein</fullName>
    </submittedName>
</protein>
<dbReference type="EMBL" id="JAGYWB010000017">
    <property type="protein sequence ID" value="KAI0493687.1"/>
    <property type="molecule type" value="Genomic_DNA"/>
</dbReference>
<feature type="region of interest" description="Disordered" evidence="1">
    <location>
        <begin position="28"/>
        <end position="69"/>
    </location>
</feature>
<sequence length="145" mass="15721">MTLRFSPVKTKPPKLCFTRKSSFTACANTSEQMEDEEDCSPNLPNQPLKSQTAPGMPVQSDVTSESDNRFADEDSISVMRSPIYQDLHSVYSNHDAEPPSGGLGSSAQVRDPIPIILCGNAISSGKASIDMAYFSRGRMIVNDSS</sequence>
<name>A0A8T3AB94_DENNO</name>
<evidence type="ECO:0000313" key="2">
    <source>
        <dbReference type="EMBL" id="KAI0493687.1"/>
    </source>
</evidence>
<dbReference type="Proteomes" id="UP000829196">
    <property type="component" value="Unassembled WGS sequence"/>
</dbReference>
<comment type="caution">
    <text evidence="2">The sequence shown here is derived from an EMBL/GenBank/DDBJ whole genome shotgun (WGS) entry which is preliminary data.</text>
</comment>
<gene>
    <name evidence="2" type="ORF">KFK09_023810</name>
</gene>
<proteinExistence type="predicted"/>